<accession>A0A813K7D8</accession>
<evidence type="ECO:0000313" key="2">
    <source>
        <dbReference type="Proteomes" id="UP000626109"/>
    </source>
</evidence>
<proteinExistence type="predicted"/>
<feature type="non-terminal residue" evidence="1">
    <location>
        <position position="1"/>
    </location>
</feature>
<comment type="caution">
    <text evidence="1">The sequence shown here is derived from an EMBL/GenBank/DDBJ whole genome shotgun (WGS) entry which is preliminary data.</text>
</comment>
<reference evidence="1" key="1">
    <citation type="submission" date="2021-02" db="EMBL/GenBank/DDBJ databases">
        <authorList>
            <person name="Dougan E. K."/>
            <person name="Rhodes N."/>
            <person name="Thang M."/>
            <person name="Chan C."/>
        </authorList>
    </citation>
    <scope>NUCLEOTIDE SEQUENCE</scope>
</reference>
<dbReference type="AlphaFoldDB" id="A0A813K7D8"/>
<organism evidence="1 2">
    <name type="scientific">Polarella glacialis</name>
    <name type="common">Dinoflagellate</name>
    <dbReference type="NCBI Taxonomy" id="89957"/>
    <lineage>
        <taxon>Eukaryota</taxon>
        <taxon>Sar</taxon>
        <taxon>Alveolata</taxon>
        <taxon>Dinophyceae</taxon>
        <taxon>Suessiales</taxon>
        <taxon>Suessiaceae</taxon>
        <taxon>Polarella</taxon>
    </lineage>
</organism>
<dbReference type="Proteomes" id="UP000626109">
    <property type="component" value="Unassembled WGS sequence"/>
</dbReference>
<evidence type="ECO:0000313" key="1">
    <source>
        <dbReference type="EMBL" id="CAE8699173.1"/>
    </source>
</evidence>
<name>A0A813K7D8_POLGL</name>
<protein>
    <submittedName>
        <fullName evidence="1">Uncharacterized protein</fullName>
    </submittedName>
</protein>
<sequence length="67" mass="7273">AELTKASSAPLLSFYMYRAVADGAVFPPVNANTGNLAGVLWYLHNEVVIQAPRKFNISKIVSYLGFA</sequence>
<gene>
    <name evidence="1" type="ORF">PGLA2088_LOCUS31054</name>
</gene>
<dbReference type="EMBL" id="CAJNNW010029140">
    <property type="protein sequence ID" value="CAE8699173.1"/>
    <property type="molecule type" value="Genomic_DNA"/>
</dbReference>